<dbReference type="EMBL" id="PNBA02000016">
    <property type="protein sequence ID" value="KAG6396759.1"/>
    <property type="molecule type" value="Genomic_DNA"/>
</dbReference>
<dbReference type="AlphaFoldDB" id="A0A8X8WMM0"/>
<evidence type="ECO:0000313" key="2">
    <source>
        <dbReference type="EMBL" id="KAG6396759.1"/>
    </source>
</evidence>
<dbReference type="PANTHER" id="PTHR34780">
    <property type="entry name" value="OS08G0427800 PROTEIN"/>
    <property type="match status" value="1"/>
</dbReference>
<proteinExistence type="predicted"/>
<accession>A0A8X8WMM0</accession>
<dbReference type="PANTHER" id="PTHR34780:SF2">
    <property type="entry name" value="GENOME ASSEMBLY, CHROMOSOME: A02"/>
    <property type="match status" value="1"/>
</dbReference>
<sequence>MLGKQLWRIIQKPDSLISKLLKAKYYPRKEVLSAPIGHQPSYLWRSLIASRELVNKGMEWRDGRVGLGVIFRDEKGVVVFACKTELRVAGSTTLMECIAIRDVDLDPCSEIVKDDILAIARRVDVIDFQFIPRACNRVAHLLSRSPNFIGEGQLLWHEARNGDESNIGIVENQIRPTAHPSTLDIFVKAPKDAYRGVGIHSQVTKVKLEMEKINRLAMQQPEARPALRGTNRQHHRSRSPLGLAQRPISVGN</sequence>
<protein>
    <recommendedName>
        <fullName evidence="4">RNase H type-1 domain-containing protein</fullName>
    </recommendedName>
</protein>
<reference evidence="2" key="1">
    <citation type="submission" date="2018-01" db="EMBL/GenBank/DDBJ databases">
        <authorList>
            <person name="Mao J.F."/>
        </authorList>
    </citation>
    <scope>NUCLEOTIDE SEQUENCE</scope>
    <source>
        <strain evidence="2">Huo1</strain>
        <tissue evidence="2">Leaf</tissue>
    </source>
</reference>
<organism evidence="2">
    <name type="scientific">Salvia splendens</name>
    <name type="common">Scarlet sage</name>
    <dbReference type="NCBI Taxonomy" id="180675"/>
    <lineage>
        <taxon>Eukaryota</taxon>
        <taxon>Viridiplantae</taxon>
        <taxon>Streptophyta</taxon>
        <taxon>Embryophyta</taxon>
        <taxon>Tracheophyta</taxon>
        <taxon>Spermatophyta</taxon>
        <taxon>Magnoliopsida</taxon>
        <taxon>eudicotyledons</taxon>
        <taxon>Gunneridae</taxon>
        <taxon>Pentapetalae</taxon>
        <taxon>asterids</taxon>
        <taxon>lamiids</taxon>
        <taxon>Lamiales</taxon>
        <taxon>Lamiaceae</taxon>
        <taxon>Nepetoideae</taxon>
        <taxon>Mentheae</taxon>
        <taxon>Salviinae</taxon>
        <taxon>Salvia</taxon>
        <taxon>Salvia subgen. Calosphace</taxon>
        <taxon>core Calosphace</taxon>
    </lineage>
</organism>
<feature type="region of interest" description="Disordered" evidence="1">
    <location>
        <begin position="219"/>
        <end position="252"/>
    </location>
</feature>
<gene>
    <name evidence="2" type="ORF">SASPL_142916</name>
</gene>
<comment type="caution">
    <text evidence="2">The sequence shown here is derived from an EMBL/GenBank/DDBJ whole genome shotgun (WGS) entry which is preliminary data.</text>
</comment>
<name>A0A8X8WMM0_SALSN</name>
<evidence type="ECO:0000313" key="3">
    <source>
        <dbReference type="Proteomes" id="UP000298416"/>
    </source>
</evidence>
<evidence type="ECO:0000256" key="1">
    <source>
        <dbReference type="SAM" id="MobiDB-lite"/>
    </source>
</evidence>
<reference evidence="2" key="2">
    <citation type="submission" date="2020-08" db="EMBL/GenBank/DDBJ databases">
        <title>Plant Genome Project.</title>
        <authorList>
            <person name="Zhang R.-G."/>
        </authorList>
    </citation>
    <scope>NUCLEOTIDE SEQUENCE</scope>
    <source>
        <strain evidence="2">Huo1</strain>
        <tissue evidence="2">Leaf</tissue>
    </source>
</reference>
<evidence type="ECO:0008006" key="4">
    <source>
        <dbReference type="Google" id="ProtNLM"/>
    </source>
</evidence>
<keyword evidence="3" id="KW-1185">Reference proteome</keyword>
<dbReference type="Proteomes" id="UP000298416">
    <property type="component" value="Unassembled WGS sequence"/>
</dbReference>